<dbReference type="Pfam" id="PF00168">
    <property type="entry name" value="C2"/>
    <property type="match status" value="1"/>
</dbReference>
<feature type="region of interest" description="Disordered" evidence="3">
    <location>
        <begin position="894"/>
        <end position="926"/>
    </location>
</feature>
<sequence length="926" mass="103899">DPQPGQPLPSDGVRPAQRIPLAPSPEVPVWDVSNFSLVDGQLVLMSRDEEEGNAQPFLGSRRDTAVMALSFGHLPDILLTPGKGTESDVSTGSQFSNVKGLIWKRLKERKGRTASKSDCLTAPPMDGDRLQIRYGSHDSLLPAPSAAELDLSGEDVVIRPLHGSLLGEKFCFQIINAEGSRCFGCTSVAERDRWIENLRRTVQPNKDNCERVENTLSLWVYEARDLPPKKRFFCQLHLDGALYARTTAKPANVSGALFWGELFELATLPAVRELRISLLREEEGRRRDSSPLGTVTIPLGELAASRQPLEKWYPLCGAATSRMPSVRLRGRYQEIRVLPIVSYKEFAEYITFRYRELCARLEPVIAVRHKEELAGALVHVLQSTGKAKAFLIDLGVAELDRFDDREALIFRENTLATKAIDEYMKLVGGQYLLDTLGEAIAQLYESEDSCEVDPSKCAANDLSDNQNNLRQACEEIFQRITNSCDAFPAELSEIFAAWQGECMERDKEDIGQRLISASLFLRFLCPAVMSPSLFGLTQEYPDEATSRSLTLVAKVIQNLANFATFGEKEAYMGFMNEFLEHNWSHMKSFLQSVANPDSSAHLVAYDGYVDLALELSTLHSLLCDIFTSVDQRTREQLEPLPTILNAIKEGTPVPVSIRLGPGMEDREWSSSPGHCEKPGFLPPRELSKHSPLIKSHSMTNIQKGRGKDDERHLQQLPASPRQAWESRKVQRTQSVPAQSKAGRRLQKQSSMEHVAESLGEGRYNLRQSASLPRKSTVPWQRHAEEGAKVHTELYAMRPLEKHGKQIEELKKELADAKEKHRFFESQLEVLLTQNQALLEEQAKSQGQEERFRRQLEELEAHLANLSTSEERRLSALEREHAELLCAMSQYRGLQDKPPNSLLRPGPQGWNTPPLPAPGPCVGWNTP</sequence>
<dbReference type="PROSITE" id="PS50018">
    <property type="entry name" value="RAS_GTPASE_ACTIV_2"/>
    <property type="match status" value="1"/>
</dbReference>
<dbReference type="GO" id="GO:0005096">
    <property type="term" value="F:GTPase activator activity"/>
    <property type="evidence" value="ECO:0007669"/>
    <property type="project" value="UniProtKB-KW"/>
</dbReference>
<dbReference type="HOGENOM" id="CLU_009167_0_0_1"/>
<dbReference type="SMART" id="SM00323">
    <property type="entry name" value="RasGAP"/>
    <property type="match status" value="1"/>
</dbReference>
<dbReference type="eggNOG" id="KOG3508">
    <property type="taxonomic scope" value="Eukaryota"/>
</dbReference>
<dbReference type="InterPro" id="IPR000008">
    <property type="entry name" value="C2_dom"/>
</dbReference>
<dbReference type="InterPro" id="IPR008936">
    <property type="entry name" value="Rho_GTPase_activation_prot"/>
</dbReference>
<reference evidence="6" key="3">
    <citation type="submission" date="2025-08" db="UniProtKB">
        <authorList>
            <consortium name="Ensembl"/>
        </authorList>
    </citation>
    <scope>IDENTIFICATION</scope>
</reference>
<dbReference type="SUPFAM" id="SSF49562">
    <property type="entry name" value="C2 domain (Calcium/lipid-binding domain, CaLB)"/>
    <property type="match status" value="1"/>
</dbReference>
<dbReference type="GO" id="GO:0042802">
    <property type="term" value="F:identical protein binding"/>
    <property type="evidence" value="ECO:0007669"/>
    <property type="project" value="Ensembl"/>
</dbReference>
<dbReference type="EMBL" id="AGCU01017580">
    <property type="status" value="NOT_ANNOTATED_CDS"/>
    <property type="molecule type" value="Genomic_DNA"/>
</dbReference>
<protein>
    <submittedName>
        <fullName evidence="6">RAS protein activator like 3</fullName>
    </submittedName>
</protein>
<dbReference type="Pfam" id="PF00616">
    <property type="entry name" value="RasGAP"/>
    <property type="match status" value="2"/>
</dbReference>
<evidence type="ECO:0000256" key="1">
    <source>
        <dbReference type="ARBA" id="ARBA00022468"/>
    </source>
</evidence>
<dbReference type="SUPFAM" id="SSF48350">
    <property type="entry name" value="GTPase activation domain, GAP"/>
    <property type="match status" value="1"/>
</dbReference>
<dbReference type="SUPFAM" id="SSF50729">
    <property type="entry name" value="PH domain-like"/>
    <property type="match status" value="1"/>
</dbReference>
<feature type="region of interest" description="Disordered" evidence="3">
    <location>
        <begin position="664"/>
        <end position="750"/>
    </location>
</feature>
<dbReference type="SMART" id="SM00239">
    <property type="entry name" value="C2"/>
    <property type="match status" value="1"/>
</dbReference>
<dbReference type="STRING" id="13735.ENSPSIP00000004234"/>
<evidence type="ECO:0000256" key="3">
    <source>
        <dbReference type="SAM" id="MobiDB-lite"/>
    </source>
</evidence>
<dbReference type="PANTHER" id="PTHR10194:SF96">
    <property type="entry name" value="RAS PROTEIN ACTIVATOR LIKE-3"/>
    <property type="match status" value="1"/>
</dbReference>
<dbReference type="Proteomes" id="UP000007267">
    <property type="component" value="Unassembled WGS sequence"/>
</dbReference>
<feature type="domain" description="Ras-GAP" evidence="5">
    <location>
        <begin position="369"/>
        <end position="561"/>
    </location>
</feature>
<dbReference type="EMBL" id="AGCU01017579">
    <property type="status" value="NOT_ANNOTATED_CDS"/>
    <property type="molecule type" value="Genomic_DNA"/>
</dbReference>
<feature type="region of interest" description="Disordered" evidence="3">
    <location>
        <begin position="1"/>
        <end position="25"/>
    </location>
</feature>
<dbReference type="InterPro" id="IPR057606">
    <property type="entry name" value="SynGAP1-like_PH"/>
</dbReference>
<gene>
    <name evidence="6" type="primary">RASAL3</name>
</gene>
<evidence type="ECO:0000259" key="5">
    <source>
        <dbReference type="PROSITE" id="PS50018"/>
    </source>
</evidence>
<evidence type="ECO:0000256" key="2">
    <source>
        <dbReference type="SAM" id="Coils"/>
    </source>
</evidence>
<dbReference type="Ensembl" id="ENSPSIT00000004257.1">
    <property type="protein sequence ID" value="ENSPSIP00000004234.1"/>
    <property type="gene ID" value="ENSPSIG00000003976.1"/>
</dbReference>
<dbReference type="InterPro" id="IPR039360">
    <property type="entry name" value="Ras_GTPase"/>
</dbReference>
<reference evidence="7" key="1">
    <citation type="submission" date="2011-10" db="EMBL/GenBank/DDBJ databases">
        <authorList>
            <consortium name="Soft-shell Turtle Genome Consortium"/>
        </authorList>
    </citation>
    <scope>NUCLEOTIDE SEQUENCE [LARGE SCALE GENOMIC DNA]</scope>
    <source>
        <strain evidence="7">Daiwa-1</strain>
    </source>
</reference>
<reference evidence="7" key="2">
    <citation type="journal article" date="2013" name="Nat. Genet.">
        <title>The draft genomes of soft-shell turtle and green sea turtle yield insights into the development and evolution of the turtle-specific body plan.</title>
        <authorList>
            <person name="Wang Z."/>
            <person name="Pascual-Anaya J."/>
            <person name="Zadissa A."/>
            <person name="Li W."/>
            <person name="Niimura Y."/>
            <person name="Huang Z."/>
            <person name="Li C."/>
            <person name="White S."/>
            <person name="Xiong Z."/>
            <person name="Fang D."/>
            <person name="Wang B."/>
            <person name="Ming Y."/>
            <person name="Chen Y."/>
            <person name="Zheng Y."/>
            <person name="Kuraku S."/>
            <person name="Pignatelli M."/>
            <person name="Herrero J."/>
            <person name="Beal K."/>
            <person name="Nozawa M."/>
            <person name="Li Q."/>
            <person name="Wang J."/>
            <person name="Zhang H."/>
            <person name="Yu L."/>
            <person name="Shigenobu S."/>
            <person name="Wang J."/>
            <person name="Liu J."/>
            <person name="Flicek P."/>
            <person name="Searle S."/>
            <person name="Wang J."/>
            <person name="Kuratani S."/>
            <person name="Yin Y."/>
            <person name="Aken B."/>
            <person name="Zhang G."/>
            <person name="Irie N."/>
        </authorList>
    </citation>
    <scope>NUCLEOTIDE SEQUENCE [LARGE SCALE GENOMIC DNA]</scope>
    <source>
        <strain evidence="7">Daiwa-1</strain>
    </source>
</reference>
<name>K7F874_PELSI</name>
<dbReference type="Gene3D" id="1.10.506.10">
    <property type="entry name" value="GTPase Activation - p120gap, domain 1"/>
    <property type="match status" value="2"/>
</dbReference>
<dbReference type="GO" id="GO:0098562">
    <property type="term" value="C:cytoplasmic side of membrane"/>
    <property type="evidence" value="ECO:0007669"/>
    <property type="project" value="Ensembl"/>
</dbReference>
<dbReference type="InterPro" id="IPR001936">
    <property type="entry name" value="RasGAP_dom"/>
</dbReference>
<evidence type="ECO:0000313" key="7">
    <source>
        <dbReference type="Proteomes" id="UP000007267"/>
    </source>
</evidence>
<feature type="domain" description="C2" evidence="4">
    <location>
        <begin position="194"/>
        <end position="313"/>
    </location>
</feature>
<dbReference type="PROSITE" id="PS50004">
    <property type="entry name" value="C2"/>
    <property type="match status" value="1"/>
</dbReference>
<evidence type="ECO:0000259" key="4">
    <source>
        <dbReference type="PROSITE" id="PS50004"/>
    </source>
</evidence>
<dbReference type="CDD" id="cd04013">
    <property type="entry name" value="C2_SynGAP_like"/>
    <property type="match status" value="1"/>
</dbReference>
<feature type="coiled-coil region" evidence="2">
    <location>
        <begin position="799"/>
        <end position="868"/>
    </location>
</feature>
<dbReference type="InterPro" id="IPR035892">
    <property type="entry name" value="C2_domain_sf"/>
</dbReference>
<dbReference type="AlphaFoldDB" id="K7F874"/>
<accession>K7F874</accession>
<dbReference type="Gene3D" id="2.60.40.150">
    <property type="entry name" value="C2 domain"/>
    <property type="match status" value="1"/>
</dbReference>
<dbReference type="OMA" id="TWGSRSQ"/>
<dbReference type="PANTHER" id="PTHR10194">
    <property type="entry name" value="RAS GTPASE-ACTIVATING PROTEINS"/>
    <property type="match status" value="1"/>
</dbReference>
<dbReference type="GO" id="GO:0005737">
    <property type="term" value="C:cytoplasm"/>
    <property type="evidence" value="ECO:0007669"/>
    <property type="project" value="Ensembl"/>
</dbReference>
<dbReference type="PROSITE" id="PS00509">
    <property type="entry name" value="RAS_GTPASE_ACTIV_1"/>
    <property type="match status" value="1"/>
</dbReference>
<dbReference type="GO" id="GO:0051142">
    <property type="term" value="P:positive regulation of NK T cell proliferation"/>
    <property type="evidence" value="ECO:0007669"/>
    <property type="project" value="Ensembl"/>
</dbReference>
<dbReference type="Pfam" id="PF25321">
    <property type="entry name" value="PH_RASGAP"/>
    <property type="match status" value="1"/>
</dbReference>
<organism evidence="6 7">
    <name type="scientific">Pelodiscus sinensis</name>
    <name type="common">Chinese softshell turtle</name>
    <name type="synonym">Trionyx sinensis</name>
    <dbReference type="NCBI Taxonomy" id="13735"/>
    <lineage>
        <taxon>Eukaryota</taxon>
        <taxon>Metazoa</taxon>
        <taxon>Chordata</taxon>
        <taxon>Craniata</taxon>
        <taxon>Vertebrata</taxon>
        <taxon>Euteleostomi</taxon>
        <taxon>Archelosauria</taxon>
        <taxon>Testudinata</taxon>
        <taxon>Testudines</taxon>
        <taxon>Cryptodira</taxon>
        <taxon>Trionychia</taxon>
        <taxon>Trionychidae</taxon>
        <taxon>Pelodiscus</taxon>
    </lineage>
</organism>
<dbReference type="InterPro" id="IPR023152">
    <property type="entry name" value="RasGAP_CS"/>
</dbReference>
<reference evidence="6" key="4">
    <citation type="submission" date="2025-09" db="UniProtKB">
        <authorList>
            <consortium name="Ensembl"/>
        </authorList>
    </citation>
    <scope>IDENTIFICATION</scope>
</reference>
<dbReference type="GO" id="GO:0046580">
    <property type="term" value="P:negative regulation of Ras protein signal transduction"/>
    <property type="evidence" value="ECO:0007669"/>
    <property type="project" value="Ensembl"/>
</dbReference>
<keyword evidence="2" id="KW-0175">Coiled coil</keyword>
<keyword evidence="1" id="KW-0343">GTPase activation</keyword>
<evidence type="ECO:0000313" key="6">
    <source>
        <dbReference type="Ensembl" id="ENSPSIP00000004234.1"/>
    </source>
</evidence>
<dbReference type="GeneTree" id="ENSGT00940000161423"/>
<dbReference type="CDD" id="cd05136">
    <property type="entry name" value="RasGAP_DAB2IP"/>
    <property type="match status" value="1"/>
</dbReference>
<keyword evidence="7" id="KW-1185">Reference proteome</keyword>
<proteinExistence type="predicted"/>